<dbReference type="GO" id="GO:0032259">
    <property type="term" value="P:methylation"/>
    <property type="evidence" value="ECO:0007669"/>
    <property type="project" value="UniProtKB-KW"/>
</dbReference>
<gene>
    <name evidence="10" type="ORF">IAC75_02190</name>
</gene>
<dbReference type="GO" id="GO:0005737">
    <property type="term" value="C:cytoplasm"/>
    <property type="evidence" value="ECO:0007669"/>
    <property type="project" value="UniProtKB-SubCell"/>
</dbReference>
<accession>A0A9D1T1C2</accession>
<dbReference type="Gene3D" id="3.40.50.150">
    <property type="entry name" value="Vaccinia Virus protein VP39"/>
    <property type="match status" value="1"/>
</dbReference>
<dbReference type="PANTHER" id="PTHR42873:SF1">
    <property type="entry name" value="S-ADENOSYLMETHIONINE-DEPENDENT METHYLTRANSFERASE DOMAIN-CONTAINING PROTEIN"/>
    <property type="match status" value="1"/>
</dbReference>
<dbReference type="InterPro" id="IPR041532">
    <property type="entry name" value="RlmI-like_PUA"/>
</dbReference>
<keyword evidence="4" id="KW-0808">Transferase</keyword>
<keyword evidence="2" id="KW-0963">Cytoplasm</keyword>
<reference evidence="10" key="1">
    <citation type="submission" date="2020-10" db="EMBL/GenBank/DDBJ databases">
        <authorList>
            <person name="Gilroy R."/>
        </authorList>
    </citation>
    <scope>NUCLEOTIDE SEQUENCE</scope>
    <source>
        <strain evidence="10">10669</strain>
    </source>
</reference>
<dbReference type="PANTHER" id="PTHR42873">
    <property type="entry name" value="RIBOSOMAL RNA LARGE SUBUNIT METHYLTRANSFERASE"/>
    <property type="match status" value="1"/>
</dbReference>
<dbReference type="InterPro" id="IPR015947">
    <property type="entry name" value="PUA-like_sf"/>
</dbReference>
<dbReference type="Pfam" id="PF10672">
    <property type="entry name" value="Methyltrans_SAM"/>
    <property type="match status" value="1"/>
</dbReference>
<evidence type="ECO:0000259" key="9">
    <source>
        <dbReference type="Pfam" id="PF17785"/>
    </source>
</evidence>
<feature type="compositionally biased region" description="Basic and acidic residues" evidence="7">
    <location>
        <begin position="9"/>
        <end position="29"/>
    </location>
</feature>
<dbReference type="EMBL" id="DVOG01000058">
    <property type="protein sequence ID" value="HIV03942.1"/>
    <property type="molecule type" value="Genomic_DNA"/>
</dbReference>
<dbReference type="Gene3D" id="2.30.130.10">
    <property type="entry name" value="PUA domain"/>
    <property type="match status" value="1"/>
</dbReference>
<evidence type="ECO:0000256" key="3">
    <source>
        <dbReference type="ARBA" id="ARBA00022603"/>
    </source>
</evidence>
<dbReference type="InterPro" id="IPR036974">
    <property type="entry name" value="PUA_sf"/>
</dbReference>
<evidence type="ECO:0000256" key="7">
    <source>
        <dbReference type="SAM" id="MobiDB-lite"/>
    </source>
</evidence>
<sequence length="426" mass="46687">MNGKAFHARRGDFSRAPRSRGDAAPRAAERVPAAAPAEDFVAPWVQMKYFTFNPNVYPRFVGATSGGIAPGTQVRVYGKDGAPFGHGFYNAGANIPLRVFAHGADALPDDYFERALRRAAALRTETLRLQETTDAFRVVHGDGDGLNGLVVDKYGDVLSVEVFSLAVYQRVRQWLPALHDALGTTRETVQLVKGFGSMENARGCEGFCTPGLRETKIRENGVRYAVDFENGHKTGFFCDQRDNRAKLATFCAGKKVLDLCCYSGGFSLSAKVRGNAAEVTGVDLDEKAVAQAKRNANLNQTRVNFVHADAFTFARQMRNNGESYDVVVLDPPKLINGRDDYEDGIAKYHDLNKVALPLVKRGGLFATFSCSGLLKAEDFEATVVRTAHRLGLRLQILDRTGAGADHPVMSNYPEGRYLKALWAIVL</sequence>
<evidence type="ECO:0000313" key="11">
    <source>
        <dbReference type="Proteomes" id="UP000886812"/>
    </source>
</evidence>
<dbReference type="InterPro" id="IPR029063">
    <property type="entry name" value="SAM-dependent_MTases_sf"/>
</dbReference>
<reference evidence="10" key="2">
    <citation type="journal article" date="2021" name="PeerJ">
        <title>Extensive microbial diversity within the chicken gut microbiome revealed by metagenomics and culture.</title>
        <authorList>
            <person name="Gilroy R."/>
            <person name="Ravi A."/>
            <person name="Getino M."/>
            <person name="Pursley I."/>
            <person name="Horton D.L."/>
            <person name="Alikhan N.F."/>
            <person name="Baker D."/>
            <person name="Gharbi K."/>
            <person name="Hall N."/>
            <person name="Watson M."/>
            <person name="Adriaenssens E.M."/>
            <person name="Foster-Nyarko E."/>
            <person name="Jarju S."/>
            <person name="Secka A."/>
            <person name="Antonio M."/>
            <person name="Oren A."/>
            <person name="Chaudhuri R.R."/>
            <person name="La Ragione R."/>
            <person name="Hildebrand F."/>
            <person name="Pallen M.J."/>
        </authorList>
    </citation>
    <scope>NUCLEOTIDE SEQUENCE</scope>
    <source>
        <strain evidence="10">10669</strain>
    </source>
</reference>
<comment type="subcellular location">
    <subcellularLocation>
        <location evidence="1">Cytoplasm</location>
    </subcellularLocation>
</comment>
<feature type="region of interest" description="Disordered" evidence="7">
    <location>
        <begin position="1"/>
        <end position="30"/>
    </location>
</feature>
<evidence type="ECO:0000313" key="10">
    <source>
        <dbReference type="EMBL" id="HIV03942.1"/>
    </source>
</evidence>
<comment type="caution">
    <text evidence="10">The sequence shown here is derived from an EMBL/GenBank/DDBJ whole genome shotgun (WGS) entry which is preliminary data.</text>
</comment>
<organism evidence="10 11">
    <name type="scientific">Candidatus Spyradosoma merdigallinarum</name>
    <dbReference type="NCBI Taxonomy" id="2840950"/>
    <lineage>
        <taxon>Bacteria</taxon>
        <taxon>Pseudomonadati</taxon>
        <taxon>Verrucomicrobiota</taxon>
        <taxon>Opitutia</taxon>
        <taxon>Opitutia incertae sedis</taxon>
        <taxon>Candidatus Spyradosoma</taxon>
    </lineage>
</organism>
<dbReference type="Proteomes" id="UP000886812">
    <property type="component" value="Unassembled WGS sequence"/>
</dbReference>
<dbReference type="InterPro" id="IPR019614">
    <property type="entry name" value="SAM-dep_methyl-trfase"/>
</dbReference>
<dbReference type="Gene3D" id="3.30.750.80">
    <property type="entry name" value="RNA methyltransferase domain (HRMD) like"/>
    <property type="match status" value="1"/>
</dbReference>
<evidence type="ECO:0000256" key="2">
    <source>
        <dbReference type="ARBA" id="ARBA00022490"/>
    </source>
</evidence>
<dbReference type="GO" id="GO:0003723">
    <property type="term" value="F:RNA binding"/>
    <property type="evidence" value="ECO:0007669"/>
    <property type="project" value="InterPro"/>
</dbReference>
<name>A0A9D1T1C2_9BACT</name>
<dbReference type="Pfam" id="PF17785">
    <property type="entry name" value="PUA_3"/>
    <property type="match status" value="1"/>
</dbReference>
<dbReference type="PROSITE" id="PS50890">
    <property type="entry name" value="PUA"/>
    <property type="match status" value="1"/>
</dbReference>
<keyword evidence="5" id="KW-0949">S-adenosyl-L-methionine</keyword>
<dbReference type="SUPFAM" id="SSF53335">
    <property type="entry name" value="S-adenosyl-L-methionine-dependent methyltransferases"/>
    <property type="match status" value="1"/>
</dbReference>
<keyword evidence="3 10" id="KW-0489">Methyltransferase</keyword>
<protein>
    <submittedName>
        <fullName evidence="10">Class I SAM-dependent rRNA methyltransferase</fullName>
    </submittedName>
</protein>
<dbReference type="GO" id="GO:0008168">
    <property type="term" value="F:methyltransferase activity"/>
    <property type="evidence" value="ECO:0007669"/>
    <property type="project" value="UniProtKB-KW"/>
</dbReference>
<feature type="domain" description="S-adenosylmethionine-dependent methyltransferase" evidence="8">
    <location>
        <begin position="202"/>
        <end position="338"/>
    </location>
</feature>
<comment type="similarity">
    <text evidence="6">Belongs to the methyltransferase superfamily. RlmI family.</text>
</comment>
<evidence type="ECO:0000256" key="4">
    <source>
        <dbReference type="ARBA" id="ARBA00022679"/>
    </source>
</evidence>
<proteinExistence type="inferred from homology"/>
<dbReference type="CDD" id="cd02440">
    <property type="entry name" value="AdoMet_MTases"/>
    <property type="match status" value="1"/>
</dbReference>
<evidence type="ECO:0000259" key="8">
    <source>
        <dbReference type="Pfam" id="PF10672"/>
    </source>
</evidence>
<dbReference type="CDD" id="cd11572">
    <property type="entry name" value="RlmI_M_like"/>
    <property type="match status" value="1"/>
</dbReference>
<evidence type="ECO:0000256" key="6">
    <source>
        <dbReference type="ARBA" id="ARBA00038091"/>
    </source>
</evidence>
<dbReference type="SUPFAM" id="SSF88697">
    <property type="entry name" value="PUA domain-like"/>
    <property type="match status" value="1"/>
</dbReference>
<evidence type="ECO:0000256" key="1">
    <source>
        <dbReference type="ARBA" id="ARBA00004496"/>
    </source>
</evidence>
<feature type="domain" description="RlmI-like PUA" evidence="9">
    <location>
        <begin position="52"/>
        <end position="100"/>
    </location>
</feature>
<dbReference type="AlphaFoldDB" id="A0A9D1T1C2"/>
<evidence type="ECO:0000256" key="5">
    <source>
        <dbReference type="ARBA" id="ARBA00022691"/>
    </source>
</evidence>